<feature type="region of interest" description="Disordered" evidence="1">
    <location>
        <begin position="123"/>
        <end position="174"/>
    </location>
</feature>
<feature type="domain" description="Helitron helicase-like" evidence="2">
    <location>
        <begin position="63"/>
        <end position="103"/>
    </location>
</feature>
<accession>A0A0C2H5C5</accession>
<dbReference type="EMBL" id="KN726230">
    <property type="protein sequence ID" value="KIH69050.1"/>
    <property type="molecule type" value="Genomic_DNA"/>
</dbReference>
<keyword evidence="4" id="KW-1185">Reference proteome</keyword>
<dbReference type="OrthoDB" id="10055660at2759"/>
<evidence type="ECO:0000259" key="2">
    <source>
        <dbReference type="Pfam" id="PF14214"/>
    </source>
</evidence>
<gene>
    <name evidence="3" type="ORF">ANCDUO_00613</name>
</gene>
<dbReference type="InterPro" id="IPR025476">
    <property type="entry name" value="Helitron_helicase-like"/>
</dbReference>
<organism evidence="3 4">
    <name type="scientific">Ancylostoma duodenale</name>
    <dbReference type="NCBI Taxonomy" id="51022"/>
    <lineage>
        <taxon>Eukaryota</taxon>
        <taxon>Metazoa</taxon>
        <taxon>Ecdysozoa</taxon>
        <taxon>Nematoda</taxon>
        <taxon>Chromadorea</taxon>
        <taxon>Rhabditida</taxon>
        <taxon>Rhabditina</taxon>
        <taxon>Rhabditomorpha</taxon>
        <taxon>Strongyloidea</taxon>
        <taxon>Ancylostomatidae</taxon>
        <taxon>Ancylostomatinae</taxon>
        <taxon>Ancylostoma</taxon>
    </lineage>
</organism>
<feature type="compositionally biased region" description="Basic and acidic residues" evidence="1">
    <location>
        <begin position="160"/>
        <end position="174"/>
    </location>
</feature>
<sequence length="174" mass="19854">MPTLKLSRTVLISPEHIKGFDSTIAEGSWIILAETPPMNHPDSVLFCRLRFKEGLVLCTSPIKRKLEALREYLLKKDVLGRVVANVALLKWQKRGLPHCHMLLIMSAEAKPRNVERVVAIQNSLPDPQENSLRHSSRKRDGGHRRRCARDPKLPVWSTEDVQKGSRKTSERQPI</sequence>
<name>A0A0C2H5C5_9BILA</name>
<feature type="compositionally biased region" description="Basic residues" evidence="1">
    <location>
        <begin position="134"/>
        <end position="147"/>
    </location>
</feature>
<dbReference type="Pfam" id="PF14214">
    <property type="entry name" value="Helitron_like_N"/>
    <property type="match status" value="1"/>
</dbReference>
<dbReference type="AlphaFoldDB" id="A0A0C2H5C5"/>
<evidence type="ECO:0000313" key="4">
    <source>
        <dbReference type="Proteomes" id="UP000054047"/>
    </source>
</evidence>
<evidence type="ECO:0000256" key="1">
    <source>
        <dbReference type="SAM" id="MobiDB-lite"/>
    </source>
</evidence>
<reference evidence="3" key="1">
    <citation type="submission" date="2013-12" db="EMBL/GenBank/DDBJ databases">
        <title>Draft genome of the parsitic nematode Ancylostoma duodenale.</title>
        <authorList>
            <person name="Mitreva M."/>
        </authorList>
    </citation>
    <scope>NUCLEOTIDE SEQUENCE [LARGE SCALE GENOMIC DNA]</scope>
    <source>
        <strain evidence="3">Zhejiang</strain>
    </source>
</reference>
<dbReference type="Proteomes" id="UP000054047">
    <property type="component" value="Unassembled WGS sequence"/>
</dbReference>
<proteinExistence type="predicted"/>
<protein>
    <recommendedName>
        <fullName evidence="2">Helitron helicase-like domain-containing protein</fullName>
    </recommendedName>
</protein>
<evidence type="ECO:0000313" key="3">
    <source>
        <dbReference type="EMBL" id="KIH69050.1"/>
    </source>
</evidence>